<organism evidence="18 19">
    <name type="scientific">Candidatus Sulfurimonas marisnigri</name>
    <dbReference type="NCBI Taxonomy" id="2740405"/>
    <lineage>
        <taxon>Bacteria</taxon>
        <taxon>Pseudomonadati</taxon>
        <taxon>Campylobacterota</taxon>
        <taxon>Epsilonproteobacteria</taxon>
        <taxon>Campylobacterales</taxon>
        <taxon>Sulfurimonadaceae</taxon>
        <taxon>Sulfurimonas</taxon>
    </lineage>
</organism>
<proteinExistence type="predicted"/>
<dbReference type="EC" id="2.7.13.3" evidence="3"/>
<evidence type="ECO:0000256" key="5">
    <source>
        <dbReference type="ARBA" id="ARBA00022553"/>
    </source>
</evidence>
<keyword evidence="4" id="KW-1003">Cell membrane</keyword>
<dbReference type="InterPro" id="IPR050398">
    <property type="entry name" value="HssS/ArlS-like"/>
</dbReference>
<evidence type="ECO:0000313" key="18">
    <source>
        <dbReference type="EMBL" id="QOY54213.1"/>
    </source>
</evidence>
<feature type="domain" description="HAMP" evidence="17">
    <location>
        <begin position="192"/>
        <end position="244"/>
    </location>
</feature>
<comment type="subcellular location">
    <subcellularLocation>
        <location evidence="2">Cell membrane</location>
        <topology evidence="2">Multi-pass membrane protein</topology>
    </subcellularLocation>
</comment>
<feature type="coiled-coil region" evidence="14">
    <location>
        <begin position="239"/>
        <end position="270"/>
    </location>
</feature>
<dbReference type="Proteomes" id="UP000593836">
    <property type="component" value="Chromosome"/>
</dbReference>
<dbReference type="InterPro" id="IPR004358">
    <property type="entry name" value="Sig_transdc_His_kin-like_C"/>
</dbReference>
<evidence type="ECO:0000256" key="1">
    <source>
        <dbReference type="ARBA" id="ARBA00000085"/>
    </source>
</evidence>
<keyword evidence="9 18" id="KW-0418">Kinase</keyword>
<dbReference type="PANTHER" id="PTHR45528:SF1">
    <property type="entry name" value="SENSOR HISTIDINE KINASE CPXA"/>
    <property type="match status" value="1"/>
</dbReference>
<keyword evidence="6" id="KW-0808">Transferase</keyword>
<evidence type="ECO:0000256" key="13">
    <source>
        <dbReference type="ARBA" id="ARBA00023136"/>
    </source>
</evidence>
<dbReference type="SMART" id="SM00304">
    <property type="entry name" value="HAMP"/>
    <property type="match status" value="1"/>
</dbReference>
<dbReference type="PROSITE" id="PS50885">
    <property type="entry name" value="HAMP"/>
    <property type="match status" value="1"/>
</dbReference>
<dbReference type="GO" id="GO:0000155">
    <property type="term" value="F:phosphorelay sensor kinase activity"/>
    <property type="evidence" value="ECO:0007669"/>
    <property type="project" value="InterPro"/>
</dbReference>
<comment type="catalytic activity">
    <reaction evidence="1">
        <text>ATP + protein L-histidine = ADP + protein N-phospho-L-histidine.</text>
        <dbReference type="EC" id="2.7.13.3"/>
    </reaction>
</comment>
<feature type="transmembrane region" description="Helical" evidence="15">
    <location>
        <begin position="173"/>
        <end position="195"/>
    </location>
</feature>
<dbReference type="InterPro" id="IPR003594">
    <property type="entry name" value="HATPase_dom"/>
</dbReference>
<evidence type="ECO:0000256" key="11">
    <source>
        <dbReference type="ARBA" id="ARBA00022989"/>
    </source>
</evidence>
<dbReference type="Gene3D" id="6.10.340.10">
    <property type="match status" value="1"/>
</dbReference>
<dbReference type="Gene3D" id="1.10.287.130">
    <property type="match status" value="1"/>
</dbReference>
<dbReference type="InterPro" id="IPR003660">
    <property type="entry name" value="HAMP_dom"/>
</dbReference>
<dbReference type="Pfam" id="PF02518">
    <property type="entry name" value="HATPase_c"/>
    <property type="match status" value="1"/>
</dbReference>
<dbReference type="SUPFAM" id="SSF158472">
    <property type="entry name" value="HAMP domain-like"/>
    <property type="match status" value="1"/>
</dbReference>
<dbReference type="SUPFAM" id="SSF55874">
    <property type="entry name" value="ATPase domain of HSP90 chaperone/DNA topoisomerase II/histidine kinase"/>
    <property type="match status" value="1"/>
</dbReference>
<dbReference type="RefSeq" id="WP_194366259.1">
    <property type="nucleotide sequence ID" value="NZ_CP054493.1"/>
</dbReference>
<dbReference type="GO" id="GO:0005886">
    <property type="term" value="C:plasma membrane"/>
    <property type="evidence" value="ECO:0007669"/>
    <property type="project" value="UniProtKB-SubCell"/>
</dbReference>
<reference evidence="18 19" key="1">
    <citation type="submission" date="2020-05" db="EMBL/GenBank/DDBJ databases">
        <title>Sulfurimonas marisnigri, sp. nov., and Sulfurimonas baltica, sp. nov., manganese oxide reducing chemolithoautotrophs of the class Epsilonproteobacteria isolated from the pelagic redoxclines of the Black and Baltic Seas and emended description of the genus Sulfurimonas.</title>
        <authorList>
            <person name="Henkel J.V."/>
            <person name="Laudan C."/>
            <person name="Werner J."/>
            <person name="Neu T."/>
            <person name="Plewe S."/>
            <person name="Sproer C."/>
            <person name="Bunk B."/>
            <person name="Schulz-Vogt H.N."/>
        </authorList>
    </citation>
    <scope>NUCLEOTIDE SEQUENCE [LARGE SCALE GENOMIC DNA]</scope>
    <source>
        <strain evidence="18 19">SoZ1</strain>
    </source>
</reference>
<dbReference type="SUPFAM" id="SSF47384">
    <property type="entry name" value="Homodimeric domain of signal transducing histidine kinase"/>
    <property type="match status" value="1"/>
</dbReference>
<evidence type="ECO:0000256" key="7">
    <source>
        <dbReference type="ARBA" id="ARBA00022692"/>
    </source>
</evidence>
<dbReference type="GO" id="GO:0005524">
    <property type="term" value="F:ATP binding"/>
    <property type="evidence" value="ECO:0007669"/>
    <property type="project" value="UniProtKB-KW"/>
</dbReference>
<name>A0A7S7M0B4_9BACT</name>
<keyword evidence="11 15" id="KW-1133">Transmembrane helix</keyword>
<evidence type="ECO:0000256" key="2">
    <source>
        <dbReference type="ARBA" id="ARBA00004651"/>
    </source>
</evidence>
<dbReference type="Pfam" id="PF00672">
    <property type="entry name" value="HAMP"/>
    <property type="match status" value="1"/>
</dbReference>
<evidence type="ECO:0000256" key="6">
    <source>
        <dbReference type="ARBA" id="ARBA00022679"/>
    </source>
</evidence>
<dbReference type="AlphaFoldDB" id="A0A7S7M0B4"/>
<dbReference type="InterPro" id="IPR036890">
    <property type="entry name" value="HATPase_C_sf"/>
</dbReference>
<accession>A0A7S7M0B4</accession>
<keyword evidence="12" id="KW-0902">Two-component regulatory system</keyword>
<keyword evidence="13 15" id="KW-0472">Membrane</keyword>
<keyword evidence="7 15" id="KW-0812">Transmembrane</keyword>
<evidence type="ECO:0000259" key="17">
    <source>
        <dbReference type="PROSITE" id="PS50885"/>
    </source>
</evidence>
<keyword evidence="10" id="KW-0067">ATP-binding</keyword>
<evidence type="ECO:0000256" key="4">
    <source>
        <dbReference type="ARBA" id="ARBA00022475"/>
    </source>
</evidence>
<gene>
    <name evidence="18" type="ORF">HUE87_10060</name>
</gene>
<evidence type="ECO:0000256" key="3">
    <source>
        <dbReference type="ARBA" id="ARBA00012438"/>
    </source>
</evidence>
<keyword evidence="8" id="KW-0547">Nucleotide-binding</keyword>
<sequence length="523" mass="59719">MFSINSLFAKTFILIVTIVIVVVILFSYSIINNQKNALMNVLYSQANTVVRSISLVTSDAMVVDDESFIVEHVQKVLKDNSEIKYIIFKKRGGQSIYSDSSKWLILDALPKIIIDLEADEVKSNKITSELYDEKVYHFNYPIMFTGIKWGWISVGLSLERYNKNMQSIYRDSLLLVLGMLFVSILFSFMITVWLVKPILILNRAARNIAAGDFTNKVDILQKDEIGELASSFNYMVDALKASDKQLRGYNDELEQHVAERTEELNLLNKQLDQRVKEEVFKRTEQEQILIQQSRFASMGEMIGNIAHQWRQPLNALSLLMQNIEFAYESDSLNEAYIKRVVEKGNNLTQSMSQTIDDFRNFFKPNKDTEVFSYAKAYESTMDILGSSIVSNMIEINESINTNVCVNGFKSEFSQVILNILNNSKDALMEKKDGKRLINVSIYKEGEFAYFSIEDNAGGIKNEIIEKVFDPYFTTKDEGKGTGIGLYMSKTIIENNMHGKLKVKNNNIGACFTIKIKLSPCEKK</sequence>
<evidence type="ECO:0000256" key="12">
    <source>
        <dbReference type="ARBA" id="ARBA00023012"/>
    </source>
</evidence>
<dbReference type="SMART" id="SM00387">
    <property type="entry name" value="HATPase_c"/>
    <property type="match status" value="1"/>
</dbReference>
<evidence type="ECO:0000256" key="9">
    <source>
        <dbReference type="ARBA" id="ARBA00022777"/>
    </source>
</evidence>
<dbReference type="CDD" id="cd00082">
    <property type="entry name" value="HisKA"/>
    <property type="match status" value="1"/>
</dbReference>
<keyword evidence="5" id="KW-0597">Phosphoprotein</keyword>
<evidence type="ECO:0000256" key="15">
    <source>
        <dbReference type="SAM" id="Phobius"/>
    </source>
</evidence>
<evidence type="ECO:0000259" key="16">
    <source>
        <dbReference type="PROSITE" id="PS50109"/>
    </source>
</evidence>
<dbReference type="CDD" id="cd06225">
    <property type="entry name" value="HAMP"/>
    <property type="match status" value="1"/>
</dbReference>
<evidence type="ECO:0000313" key="19">
    <source>
        <dbReference type="Proteomes" id="UP000593836"/>
    </source>
</evidence>
<dbReference type="PRINTS" id="PR00344">
    <property type="entry name" value="BCTRLSENSOR"/>
</dbReference>
<dbReference type="PROSITE" id="PS50109">
    <property type="entry name" value="HIS_KIN"/>
    <property type="match status" value="1"/>
</dbReference>
<evidence type="ECO:0000256" key="14">
    <source>
        <dbReference type="SAM" id="Coils"/>
    </source>
</evidence>
<feature type="transmembrane region" description="Helical" evidence="15">
    <location>
        <begin position="12"/>
        <end position="31"/>
    </location>
</feature>
<keyword evidence="19" id="KW-1185">Reference proteome</keyword>
<evidence type="ECO:0000256" key="8">
    <source>
        <dbReference type="ARBA" id="ARBA00022741"/>
    </source>
</evidence>
<feature type="domain" description="Histidine kinase" evidence="16">
    <location>
        <begin position="304"/>
        <end position="519"/>
    </location>
</feature>
<dbReference type="InterPro" id="IPR005467">
    <property type="entry name" value="His_kinase_dom"/>
</dbReference>
<dbReference type="InterPro" id="IPR003661">
    <property type="entry name" value="HisK_dim/P_dom"/>
</dbReference>
<dbReference type="Gene3D" id="3.30.565.10">
    <property type="entry name" value="Histidine kinase-like ATPase, C-terminal domain"/>
    <property type="match status" value="1"/>
</dbReference>
<protein>
    <recommendedName>
        <fullName evidence="3">histidine kinase</fullName>
        <ecNumber evidence="3">2.7.13.3</ecNumber>
    </recommendedName>
</protein>
<dbReference type="KEGG" id="smas:HUE87_10060"/>
<dbReference type="PANTHER" id="PTHR45528">
    <property type="entry name" value="SENSOR HISTIDINE KINASE CPXA"/>
    <property type="match status" value="1"/>
</dbReference>
<dbReference type="EMBL" id="CP054493">
    <property type="protein sequence ID" value="QOY54213.1"/>
    <property type="molecule type" value="Genomic_DNA"/>
</dbReference>
<dbReference type="InterPro" id="IPR036097">
    <property type="entry name" value="HisK_dim/P_sf"/>
</dbReference>
<evidence type="ECO:0000256" key="10">
    <source>
        <dbReference type="ARBA" id="ARBA00022840"/>
    </source>
</evidence>
<keyword evidence="14" id="KW-0175">Coiled coil</keyword>